<evidence type="ECO:0000313" key="7">
    <source>
        <dbReference type="Proteomes" id="UP000676336"/>
    </source>
</evidence>
<dbReference type="AlphaFoldDB" id="A0A8S2TEU3"/>
<feature type="compositionally biased region" description="Acidic residues" evidence="5">
    <location>
        <begin position="53"/>
        <end position="69"/>
    </location>
</feature>
<dbReference type="InterPro" id="IPR043358">
    <property type="entry name" value="GNL1-like"/>
</dbReference>
<feature type="compositionally biased region" description="Basic residues" evidence="5">
    <location>
        <begin position="134"/>
        <end position="155"/>
    </location>
</feature>
<proteinExistence type="predicted"/>
<evidence type="ECO:0000256" key="1">
    <source>
        <dbReference type="ARBA" id="ARBA00022490"/>
    </source>
</evidence>
<dbReference type="EMBL" id="CAJOBI010033177">
    <property type="protein sequence ID" value="CAF4283730.1"/>
    <property type="molecule type" value="Genomic_DNA"/>
</dbReference>
<sequence>RRGFMTHKGIPDGSRAARLILKDYVNGKLLYCYPPPGYDSQEFQHYSDRYELESEVDETNIEPNEDETTPNETTSKKSRFQPSEVDRQFFNPTDVRFGSKGIHGRVNYTRKSVPMLAGETMNDPTNQHPDGKPWKKHNNRNKKEKLRRIYGHLDA</sequence>
<feature type="region of interest" description="Disordered" evidence="5">
    <location>
        <begin position="52"/>
        <end position="96"/>
    </location>
</feature>
<dbReference type="GO" id="GO:0003924">
    <property type="term" value="F:GTPase activity"/>
    <property type="evidence" value="ECO:0007669"/>
    <property type="project" value="InterPro"/>
</dbReference>
<evidence type="ECO:0000313" key="6">
    <source>
        <dbReference type="EMBL" id="CAF4283730.1"/>
    </source>
</evidence>
<name>A0A8S2TEU3_9BILA</name>
<accession>A0A8S2TEU3</accession>
<dbReference type="PANTHER" id="PTHR45709">
    <property type="entry name" value="LARGE SUBUNIT GTPASE 1 HOMOLOG-RELATED"/>
    <property type="match status" value="1"/>
</dbReference>
<gene>
    <name evidence="6" type="ORF">SMN809_LOCUS25373</name>
</gene>
<dbReference type="GO" id="GO:0005829">
    <property type="term" value="C:cytosol"/>
    <property type="evidence" value="ECO:0007669"/>
    <property type="project" value="TreeGrafter"/>
</dbReference>
<reference evidence="6" key="1">
    <citation type="submission" date="2021-02" db="EMBL/GenBank/DDBJ databases">
        <authorList>
            <person name="Nowell W R."/>
        </authorList>
    </citation>
    <scope>NUCLEOTIDE SEQUENCE</scope>
</reference>
<comment type="caution">
    <text evidence="6">The sequence shown here is derived from an EMBL/GenBank/DDBJ whole genome shotgun (WGS) entry which is preliminary data.</text>
</comment>
<evidence type="ECO:0000256" key="5">
    <source>
        <dbReference type="SAM" id="MobiDB-lite"/>
    </source>
</evidence>
<feature type="region of interest" description="Disordered" evidence="5">
    <location>
        <begin position="115"/>
        <end position="155"/>
    </location>
</feature>
<protein>
    <submittedName>
        <fullName evidence="6">Uncharacterized protein</fullName>
    </submittedName>
</protein>
<keyword evidence="2" id="KW-0547">Nucleotide-binding</keyword>
<keyword evidence="3" id="KW-0378">Hydrolase</keyword>
<dbReference type="GO" id="GO:0000054">
    <property type="term" value="P:ribosomal subunit export from nucleus"/>
    <property type="evidence" value="ECO:0007669"/>
    <property type="project" value="TreeGrafter"/>
</dbReference>
<evidence type="ECO:0000256" key="2">
    <source>
        <dbReference type="ARBA" id="ARBA00022741"/>
    </source>
</evidence>
<dbReference type="PANTHER" id="PTHR45709:SF2">
    <property type="entry name" value="LARGE SUBUNIT GTPASE 1 HOMOLOG"/>
    <property type="match status" value="1"/>
</dbReference>
<organism evidence="6 7">
    <name type="scientific">Rotaria magnacalcarata</name>
    <dbReference type="NCBI Taxonomy" id="392030"/>
    <lineage>
        <taxon>Eukaryota</taxon>
        <taxon>Metazoa</taxon>
        <taxon>Spiralia</taxon>
        <taxon>Gnathifera</taxon>
        <taxon>Rotifera</taxon>
        <taxon>Eurotatoria</taxon>
        <taxon>Bdelloidea</taxon>
        <taxon>Philodinida</taxon>
        <taxon>Philodinidae</taxon>
        <taxon>Rotaria</taxon>
    </lineage>
</organism>
<dbReference type="GO" id="GO:0005525">
    <property type="term" value="F:GTP binding"/>
    <property type="evidence" value="ECO:0007669"/>
    <property type="project" value="UniProtKB-KW"/>
</dbReference>
<evidence type="ECO:0000256" key="3">
    <source>
        <dbReference type="ARBA" id="ARBA00022801"/>
    </source>
</evidence>
<keyword evidence="4" id="KW-0342">GTP-binding</keyword>
<evidence type="ECO:0000256" key="4">
    <source>
        <dbReference type="ARBA" id="ARBA00023134"/>
    </source>
</evidence>
<dbReference type="Proteomes" id="UP000676336">
    <property type="component" value="Unassembled WGS sequence"/>
</dbReference>
<feature type="non-terminal residue" evidence="6">
    <location>
        <position position="1"/>
    </location>
</feature>
<keyword evidence="1" id="KW-0963">Cytoplasm</keyword>